<evidence type="ECO:0000313" key="3">
    <source>
        <dbReference type="EMBL" id="CAJ2504027.1"/>
    </source>
</evidence>
<sequence length="184" mass="19062">MHAQAAILAVLAGGHAFAQVLNLDRIIPRQITTPNTTTGTSDAPTPTSHSPDCITSYNSLNSAAATLPVNFTDSNSLTSISELGENLTALCYSRTAIPSSLSSAYVEFISERYSFFSVQSSNFIDVASKCSIWKSLITEDPEPKLTAYSSFLGGACNANATATATTIATGNVAGNGSVAGNKNA</sequence>
<name>A0AAI8VAG2_9PEZI</name>
<protein>
    <submittedName>
        <fullName evidence="3">Uu.00g114210.m01.CDS01</fullName>
    </submittedName>
</protein>
<reference evidence="3" key="1">
    <citation type="submission" date="2023-10" db="EMBL/GenBank/DDBJ databases">
        <authorList>
            <person name="Hackl T."/>
        </authorList>
    </citation>
    <scope>NUCLEOTIDE SEQUENCE</scope>
</reference>
<evidence type="ECO:0000313" key="4">
    <source>
        <dbReference type="Proteomes" id="UP001295740"/>
    </source>
</evidence>
<dbReference type="EMBL" id="CAUWAG010000006">
    <property type="protein sequence ID" value="CAJ2504027.1"/>
    <property type="molecule type" value="Genomic_DNA"/>
</dbReference>
<keyword evidence="4" id="KW-1185">Reference proteome</keyword>
<evidence type="ECO:0000256" key="1">
    <source>
        <dbReference type="SAM" id="SignalP"/>
    </source>
</evidence>
<dbReference type="InterPro" id="IPR056637">
    <property type="entry name" value="DUF7735"/>
</dbReference>
<comment type="caution">
    <text evidence="3">The sequence shown here is derived from an EMBL/GenBank/DDBJ whole genome shotgun (WGS) entry which is preliminary data.</text>
</comment>
<dbReference type="AlphaFoldDB" id="A0AAI8VAG2"/>
<feature type="signal peptide" evidence="1">
    <location>
        <begin position="1"/>
        <end position="18"/>
    </location>
</feature>
<gene>
    <name evidence="3" type="ORF">KHLLAP_LOCUS4495</name>
</gene>
<keyword evidence="1" id="KW-0732">Signal</keyword>
<organism evidence="3 4">
    <name type="scientific">Anthostomella pinea</name>
    <dbReference type="NCBI Taxonomy" id="933095"/>
    <lineage>
        <taxon>Eukaryota</taxon>
        <taxon>Fungi</taxon>
        <taxon>Dikarya</taxon>
        <taxon>Ascomycota</taxon>
        <taxon>Pezizomycotina</taxon>
        <taxon>Sordariomycetes</taxon>
        <taxon>Xylariomycetidae</taxon>
        <taxon>Xylariales</taxon>
        <taxon>Xylariaceae</taxon>
        <taxon>Anthostomella</taxon>
    </lineage>
</organism>
<feature type="domain" description="DUF7735" evidence="2">
    <location>
        <begin position="37"/>
        <end position="165"/>
    </location>
</feature>
<accession>A0AAI8VAG2</accession>
<proteinExistence type="predicted"/>
<dbReference type="Proteomes" id="UP001295740">
    <property type="component" value="Unassembled WGS sequence"/>
</dbReference>
<feature type="chain" id="PRO_5042569598" evidence="1">
    <location>
        <begin position="19"/>
        <end position="184"/>
    </location>
</feature>
<evidence type="ECO:0000259" key="2">
    <source>
        <dbReference type="Pfam" id="PF24870"/>
    </source>
</evidence>
<dbReference type="Pfam" id="PF24870">
    <property type="entry name" value="DUF7735"/>
    <property type="match status" value="1"/>
</dbReference>